<name>A0A4Y2DYR9_ARAVE</name>
<proteinExistence type="predicted"/>
<comment type="caution">
    <text evidence="1">The sequence shown here is derived from an EMBL/GenBank/DDBJ whole genome shotgun (WGS) entry which is preliminary data.</text>
</comment>
<reference evidence="1 2" key="1">
    <citation type="journal article" date="2019" name="Sci. Rep.">
        <title>Orb-weaving spider Araneus ventricosus genome elucidates the spidroin gene catalogue.</title>
        <authorList>
            <person name="Kono N."/>
            <person name="Nakamura H."/>
            <person name="Ohtoshi R."/>
            <person name="Moran D.A.P."/>
            <person name="Shinohara A."/>
            <person name="Yoshida Y."/>
            <person name="Fujiwara M."/>
            <person name="Mori M."/>
            <person name="Tomita M."/>
            <person name="Arakawa K."/>
        </authorList>
    </citation>
    <scope>NUCLEOTIDE SEQUENCE [LARGE SCALE GENOMIC DNA]</scope>
</reference>
<dbReference type="Proteomes" id="UP000499080">
    <property type="component" value="Unassembled WGS sequence"/>
</dbReference>
<evidence type="ECO:0000313" key="1">
    <source>
        <dbReference type="EMBL" id="GBM22023.1"/>
    </source>
</evidence>
<protein>
    <submittedName>
        <fullName evidence="1">Uncharacterized protein</fullName>
    </submittedName>
</protein>
<accession>A0A4Y2DYR9</accession>
<evidence type="ECO:0000313" key="2">
    <source>
        <dbReference type="Proteomes" id="UP000499080"/>
    </source>
</evidence>
<dbReference type="AlphaFoldDB" id="A0A4Y2DYR9"/>
<dbReference type="EMBL" id="BGPR01000472">
    <property type="protein sequence ID" value="GBM22023.1"/>
    <property type="molecule type" value="Genomic_DNA"/>
</dbReference>
<gene>
    <name evidence="1" type="ORF">AVEN_242693_1</name>
</gene>
<sequence>MSRSRKEHFRFLKLDIHGETVPGYLERLASHHSNFQPIHLGGSFMEAPCKPHNRSLQSSRTTVLTPTPAFKMGSPPLFPKRASLPLSHFVVFAFVREHRSLLQDRISALWPSALDENPII</sequence>
<organism evidence="1 2">
    <name type="scientific">Araneus ventricosus</name>
    <name type="common">Orbweaver spider</name>
    <name type="synonym">Epeira ventricosa</name>
    <dbReference type="NCBI Taxonomy" id="182803"/>
    <lineage>
        <taxon>Eukaryota</taxon>
        <taxon>Metazoa</taxon>
        <taxon>Ecdysozoa</taxon>
        <taxon>Arthropoda</taxon>
        <taxon>Chelicerata</taxon>
        <taxon>Arachnida</taxon>
        <taxon>Araneae</taxon>
        <taxon>Araneomorphae</taxon>
        <taxon>Entelegynae</taxon>
        <taxon>Araneoidea</taxon>
        <taxon>Araneidae</taxon>
        <taxon>Araneus</taxon>
    </lineage>
</organism>
<keyword evidence="2" id="KW-1185">Reference proteome</keyword>